<evidence type="ECO:0000313" key="2">
    <source>
        <dbReference type="EMBL" id="MBM7631381.1"/>
    </source>
</evidence>
<dbReference type="RefSeq" id="WP_042414760.1">
    <property type="nucleotide sequence ID" value="NZ_JAFBEC010000001.1"/>
</dbReference>
<accession>A0ABS2P8D1</accession>
<evidence type="ECO:0000256" key="1">
    <source>
        <dbReference type="SAM" id="MobiDB-lite"/>
    </source>
</evidence>
<organism evidence="2 3">
    <name type="scientific">Geomicrobium sediminis</name>
    <dbReference type="NCBI Taxonomy" id="1347788"/>
    <lineage>
        <taxon>Bacteria</taxon>
        <taxon>Bacillati</taxon>
        <taxon>Bacillota</taxon>
        <taxon>Bacilli</taxon>
        <taxon>Bacillales</taxon>
        <taxon>Geomicrobium</taxon>
    </lineage>
</organism>
<protein>
    <submittedName>
        <fullName evidence="2">Uncharacterized protein</fullName>
    </submittedName>
</protein>
<sequence>MRNSYTWKLNKEENAEKINEWLDSQKNIRDSLSFAVQLMQQHLGNVDIRSFDNANELMRLFQEAQTTKPEEVEAPTPKVTNRPEQRHIPSPFADDEDDDWAGFVDKGALFGRK</sequence>
<keyword evidence="3" id="KW-1185">Reference proteome</keyword>
<dbReference type="Proteomes" id="UP000741863">
    <property type="component" value="Unassembled WGS sequence"/>
</dbReference>
<comment type="caution">
    <text evidence="2">The sequence shown here is derived from an EMBL/GenBank/DDBJ whole genome shotgun (WGS) entry which is preliminary data.</text>
</comment>
<evidence type="ECO:0000313" key="3">
    <source>
        <dbReference type="Proteomes" id="UP000741863"/>
    </source>
</evidence>
<name>A0ABS2P8D1_9BACL</name>
<dbReference type="EMBL" id="JAFBEC010000001">
    <property type="protein sequence ID" value="MBM7631381.1"/>
    <property type="molecule type" value="Genomic_DNA"/>
</dbReference>
<reference evidence="2 3" key="1">
    <citation type="submission" date="2021-01" db="EMBL/GenBank/DDBJ databases">
        <title>Genomic Encyclopedia of Type Strains, Phase IV (KMG-IV): sequencing the most valuable type-strain genomes for metagenomic binning, comparative biology and taxonomic classification.</title>
        <authorList>
            <person name="Goeker M."/>
        </authorList>
    </citation>
    <scope>NUCLEOTIDE SEQUENCE [LARGE SCALE GENOMIC DNA]</scope>
    <source>
        <strain evidence="2 3">DSM 25540</strain>
    </source>
</reference>
<feature type="region of interest" description="Disordered" evidence="1">
    <location>
        <begin position="64"/>
        <end position="99"/>
    </location>
</feature>
<gene>
    <name evidence="2" type="ORF">JOD17_000472</name>
</gene>
<proteinExistence type="predicted"/>